<dbReference type="eggNOG" id="COG3386">
    <property type="taxonomic scope" value="Bacteria"/>
</dbReference>
<feature type="domain" description="SMP-30/Gluconolactonase/LRE-like region" evidence="4">
    <location>
        <begin position="16"/>
        <end position="257"/>
    </location>
</feature>
<evidence type="ECO:0000256" key="2">
    <source>
        <dbReference type="PIRSR" id="PIRSR605511-1"/>
    </source>
</evidence>
<keyword evidence="3" id="KW-0862">Zinc</keyword>
<dbReference type="InterPro" id="IPR011042">
    <property type="entry name" value="6-blade_b-propeller_TolB-like"/>
</dbReference>
<dbReference type="GO" id="GO:0019853">
    <property type="term" value="P:L-ascorbic acid biosynthetic process"/>
    <property type="evidence" value="ECO:0007669"/>
    <property type="project" value="TreeGrafter"/>
</dbReference>
<dbReference type="PANTHER" id="PTHR10907">
    <property type="entry name" value="REGUCALCIN"/>
    <property type="match status" value="1"/>
</dbReference>
<dbReference type="InterPro" id="IPR005511">
    <property type="entry name" value="SMP-30"/>
</dbReference>
<evidence type="ECO:0000256" key="1">
    <source>
        <dbReference type="ARBA" id="ARBA00008853"/>
    </source>
</evidence>
<dbReference type="PANTHER" id="PTHR10907:SF47">
    <property type="entry name" value="REGUCALCIN"/>
    <property type="match status" value="1"/>
</dbReference>
<feature type="binding site" evidence="3">
    <location>
        <position position="18"/>
    </location>
    <ligand>
        <name>a divalent metal cation</name>
        <dbReference type="ChEBI" id="CHEBI:60240"/>
    </ligand>
</feature>
<evidence type="ECO:0000256" key="3">
    <source>
        <dbReference type="PIRSR" id="PIRSR605511-2"/>
    </source>
</evidence>
<dbReference type="InterPro" id="IPR013658">
    <property type="entry name" value="SGL"/>
</dbReference>
<comment type="similarity">
    <text evidence="1">Belongs to the SMP-30/CGR1 family.</text>
</comment>
<dbReference type="KEGG" id="mes:Meso_3588"/>
<keyword evidence="3" id="KW-0479">Metal-binding</keyword>
<dbReference type="PRINTS" id="PR01790">
    <property type="entry name" value="SMP30FAMILY"/>
</dbReference>
<dbReference type="Gene3D" id="2.120.10.30">
    <property type="entry name" value="TolB, C-terminal domain"/>
    <property type="match status" value="1"/>
</dbReference>
<dbReference type="Pfam" id="PF08450">
    <property type="entry name" value="SGL"/>
    <property type="match status" value="1"/>
</dbReference>
<organism evidence="5">
    <name type="scientific">Chelativorans sp. (strain BNC1)</name>
    <dbReference type="NCBI Taxonomy" id="266779"/>
    <lineage>
        <taxon>Bacteria</taxon>
        <taxon>Pseudomonadati</taxon>
        <taxon>Pseudomonadota</taxon>
        <taxon>Alphaproteobacteria</taxon>
        <taxon>Hyphomicrobiales</taxon>
        <taxon>Phyllobacteriaceae</taxon>
        <taxon>Chelativorans</taxon>
    </lineage>
</organism>
<accession>Q11CB8</accession>
<feature type="binding site" evidence="3">
    <location>
        <position position="103"/>
    </location>
    <ligand>
        <name>substrate</name>
    </ligand>
</feature>
<feature type="binding site" evidence="3">
    <location>
        <position position="199"/>
    </location>
    <ligand>
        <name>a divalent metal cation</name>
        <dbReference type="ChEBI" id="CHEBI:60240"/>
    </ligand>
</feature>
<feature type="binding site" evidence="3">
    <location>
        <position position="101"/>
    </location>
    <ligand>
        <name>substrate</name>
    </ligand>
</feature>
<dbReference type="EMBL" id="CP000390">
    <property type="protein sequence ID" value="ABG64957.1"/>
    <property type="molecule type" value="Genomic_DNA"/>
</dbReference>
<dbReference type="STRING" id="266779.Meso_3588"/>
<comment type="cofactor">
    <cofactor evidence="3">
        <name>Zn(2+)</name>
        <dbReference type="ChEBI" id="CHEBI:29105"/>
    </cofactor>
    <text evidence="3">Binds 1 divalent metal cation per subunit.</text>
</comment>
<dbReference type="SUPFAM" id="SSF63829">
    <property type="entry name" value="Calcium-dependent phosphotriesterase"/>
    <property type="match status" value="1"/>
</dbReference>
<reference evidence="5" key="1">
    <citation type="submission" date="2006-06" db="EMBL/GenBank/DDBJ databases">
        <title>Complete sequence of chromosome of Chelativorans sp. BNC1.</title>
        <authorList>
            <consortium name="US DOE Joint Genome Institute"/>
            <person name="Copeland A."/>
            <person name="Lucas S."/>
            <person name="Lapidus A."/>
            <person name="Barry K."/>
            <person name="Detter J.C."/>
            <person name="Glavina del Rio T."/>
            <person name="Hammon N."/>
            <person name="Israni S."/>
            <person name="Dalin E."/>
            <person name="Tice H."/>
            <person name="Pitluck S."/>
            <person name="Chertkov O."/>
            <person name="Brettin T."/>
            <person name="Bruce D."/>
            <person name="Han C."/>
            <person name="Tapia R."/>
            <person name="Gilna P."/>
            <person name="Schmutz J."/>
            <person name="Larimer F."/>
            <person name="Land M."/>
            <person name="Hauser L."/>
            <person name="Kyrpides N."/>
            <person name="Mikhailova N."/>
            <person name="Richardson P."/>
        </authorList>
    </citation>
    <scope>NUCLEOTIDE SEQUENCE</scope>
    <source>
        <strain evidence="5">BNC1</strain>
    </source>
</reference>
<feature type="active site" description="Proton donor/acceptor" evidence="2">
    <location>
        <position position="199"/>
    </location>
</feature>
<dbReference type="GO" id="GO:0005509">
    <property type="term" value="F:calcium ion binding"/>
    <property type="evidence" value="ECO:0007669"/>
    <property type="project" value="TreeGrafter"/>
</dbReference>
<feature type="binding site" evidence="3">
    <location>
        <position position="148"/>
    </location>
    <ligand>
        <name>a divalent metal cation</name>
        <dbReference type="ChEBI" id="CHEBI:60240"/>
    </ligand>
</feature>
<dbReference type="AlphaFoldDB" id="Q11CB8"/>
<evidence type="ECO:0000259" key="4">
    <source>
        <dbReference type="Pfam" id="PF08450"/>
    </source>
</evidence>
<sequence>MSKVAVSVLSDIACLLGEGPAYDARTDSLFWFDIIQRKLLEKRLSGTETIVHDLPVMASALADVDEQGQLLVTENGLQLRNRATGRLEMLVEVDADRPDMRSNDARTHPAGALWFGMMGKKAQDQAGAIYWFFKGEVRRLFSHITIPNSICFSPDGTIGYFADTRENRLFRVTCDPETGLPVDDPVLTIEGEKMPGNMDGSVVDASGTIWNARWGGGRIDAWSPSGELIRSIPMPARQISCPAFIGRDAGKLVATSAYEGMDEEARKADPQAGKLFLLDLEVEGQLNPPVLL</sequence>
<proteinExistence type="inferred from homology"/>
<name>Q11CB8_CHESB</name>
<gene>
    <name evidence="5" type="ordered locus">Meso_3588</name>
</gene>
<dbReference type="OrthoDB" id="2633250at2"/>
<dbReference type="GO" id="GO:0004341">
    <property type="term" value="F:gluconolactonase activity"/>
    <property type="evidence" value="ECO:0007669"/>
    <property type="project" value="TreeGrafter"/>
</dbReference>
<protein>
    <submittedName>
        <fullName evidence="5">SMP-30/Gluconolaconase/LRE-like region</fullName>
    </submittedName>
</protein>
<dbReference type="HOGENOM" id="CLU_036110_3_1_5"/>
<evidence type="ECO:0000313" key="5">
    <source>
        <dbReference type="EMBL" id="ABG64957.1"/>
    </source>
</evidence>